<accession>A0A7U2EZF6</accession>
<evidence type="ECO:0000256" key="2">
    <source>
        <dbReference type="ARBA" id="ARBA00022771"/>
    </source>
</evidence>
<dbReference type="InterPro" id="IPR036236">
    <property type="entry name" value="Znf_C2H2_sf"/>
</dbReference>
<evidence type="ECO:0000313" key="6">
    <source>
        <dbReference type="EMBL" id="QRC95875.1"/>
    </source>
</evidence>
<dbReference type="VEuPathDB" id="FungiDB:JI435_055190"/>
<protein>
    <recommendedName>
        <fullName evidence="5">C2H2-type domain-containing protein</fullName>
    </recommendedName>
</protein>
<dbReference type="Pfam" id="PF12874">
    <property type="entry name" value="zf-met"/>
    <property type="match status" value="1"/>
</dbReference>
<keyword evidence="1" id="KW-0479">Metal-binding</keyword>
<organism evidence="6 7">
    <name type="scientific">Phaeosphaeria nodorum (strain SN15 / ATCC MYA-4574 / FGSC 10173)</name>
    <name type="common">Glume blotch fungus</name>
    <name type="synonym">Parastagonospora nodorum</name>
    <dbReference type="NCBI Taxonomy" id="321614"/>
    <lineage>
        <taxon>Eukaryota</taxon>
        <taxon>Fungi</taxon>
        <taxon>Dikarya</taxon>
        <taxon>Ascomycota</taxon>
        <taxon>Pezizomycotina</taxon>
        <taxon>Dothideomycetes</taxon>
        <taxon>Pleosporomycetidae</taxon>
        <taxon>Pleosporales</taxon>
        <taxon>Pleosporineae</taxon>
        <taxon>Phaeosphaeriaceae</taxon>
        <taxon>Parastagonospora</taxon>
    </lineage>
</organism>
<sequence length="317" mass="34804">MMAPPTATGQTMSICVLCNRTFGSKAALKTHEKNSPKHIPFNCKTCNRSFGDQTALGQHQDNSPAHQRPRTDSVITSIASVPVTNCVSPVLPATSNVRSTIRNAQPSRHTTTKNTPRVDPTFDLPFAVLENRMQALAIPDLNTIVAQPKIGRANIPTRQKETRTFFTFPELHQRIAEAVAPAITSTWFNKNLKGRADDEHGTNVVGKFTCDNNGCRKNGWSSGVVATRIKGYPGSGYNAIVYNQRCGSCDRLGSLKVDEESYVERIAYRLKKWAGVPVEPPPFSGQSRGPHDEERCEGCRAGDCIRANRSSYKDVSS</sequence>
<dbReference type="GO" id="GO:0008270">
    <property type="term" value="F:zinc ion binding"/>
    <property type="evidence" value="ECO:0007669"/>
    <property type="project" value="UniProtKB-KW"/>
</dbReference>
<dbReference type="OrthoDB" id="8121437at2759"/>
<evidence type="ECO:0000259" key="5">
    <source>
        <dbReference type="PROSITE" id="PS50157"/>
    </source>
</evidence>
<dbReference type="Gene3D" id="3.30.160.60">
    <property type="entry name" value="Classic Zinc Finger"/>
    <property type="match status" value="1"/>
</dbReference>
<keyword evidence="2 4" id="KW-0863">Zinc-finger</keyword>
<reference evidence="7" key="1">
    <citation type="journal article" date="2021" name="BMC Genomics">
        <title>Chromosome-level genome assembly and manually-curated proteome of model necrotroph Parastagonospora nodorum Sn15 reveals a genome-wide trove of candidate effector homologs, and redundancy of virulence-related functions within an accessory chromosome.</title>
        <authorList>
            <person name="Bertazzoni S."/>
            <person name="Jones D.A.B."/>
            <person name="Phan H.T."/>
            <person name="Tan K.-C."/>
            <person name="Hane J.K."/>
        </authorList>
    </citation>
    <scope>NUCLEOTIDE SEQUENCE [LARGE SCALE GENOMIC DNA]</scope>
    <source>
        <strain evidence="7">SN15 / ATCC MYA-4574 / FGSC 10173)</strain>
    </source>
</reference>
<evidence type="ECO:0000256" key="4">
    <source>
        <dbReference type="PROSITE-ProRule" id="PRU00042"/>
    </source>
</evidence>
<dbReference type="SUPFAM" id="SSF57667">
    <property type="entry name" value="beta-beta-alpha zinc fingers"/>
    <property type="match status" value="1"/>
</dbReference>
<evidence type="ECO:0000256" key="1">
    <source>
        <dbReference type="ARBA" id="ARBA00022723"/>
    </source>
</evidence>
<dbReference type="Proteomes" id="UP000663193">
    <property type="component" value="Chromosome 6"/>
</dbReference>
<dbReference type="PROSITE" id="PS50157">
    <property type="entry name" value="ZINC_FINGER_C2H2_2"/>
    <property type="match status" value="1"/>
</dbReference>
<feature type="domain" description="C2H2-type" evidence="5">
    <location>
        <begin position="41"/>
        <end position="71"/>
    </location>
</feature>
<keyword evidence="3" id="KW-0862">Zinc</keyword>
<name>A0A7U2EZF6_PHANO</name>
<dbReference type="AlphaFoldDB" id="A0A7U2EZF6"/>
<keyword evidence="7" id="KW-1185">Reference proteome</keyword>
<dbReference type="SMART" id="SM01328">
    <property type="entry name" value="zf-3CxxC"/>
    <property type="match status" value="1"/>
</dbReference>
<dbReference type="Pfam" id="PF13695">
    <property type="entry name" value="Zn_ribbon_3CxxC"/>
    <property type="match status" value="1"/>
</dbReference>
<evidence type="ECO:0000313" key="7">
    <source>
        <dbReference type="Proteomes" id="UP000663193"/>
    </source>
</evidence>
<dbReference type="InterPro" id="IPR013087">
    <property type="entry name" value="Znf_C2H2_type"/>
</dbReference>
<gene>
    <name evidence="6" type="ORF">JI435_055190</name>
</gene>
<dbReference type="Pfam" id="PF13912">
    <property type="entry name" value="zf-C2H2_6"/>
    <property type="match status" value="1"/>
</dbReference>
<dbReference type="SMART" id="SM00355">
    <property type="entry name" value="ZnF_C2H2"/>
    <property type="match status" value="2"/>
</dbReference>
<dbReference type="EMBL" id="CP069028">
    <property type="protein sequence ID" value="QRC95875.1"/>
    <property type="molecule type" value="Genomic_DNA"/>
</dbReference>
<evidence type="ECO:0000256" key="3">
    <source>
        <dbReference type="ARBA" id="ARBA00022833"/>
    </source>
</evidence>
<proteinExistence type="predicted"/>
<dbReference type="InterPro" id="IPR027377">
    <property type="entry name" value="ZAR1/RTP1-5-like_Znf-3CxxC"/>
</dbReference>